<dbReference type="Proteomes" id="UP000177331">
    <property type="component" value="Unassembled WGS sequence"/>
</dbReference>
<organism evidence="1 2">
    <name type="scientific">Candidatus Uhrbacteria bacterium RIFOXYB2_FULL_45_11</name>
    <dbReference type="NCBI Taxonomy" id="1802421"/>
    <lineage>
        <taxon>Bacteria</taxon>
        <taxon>Candidatus Uhriibacteriota</taxon>
    </lineage>
</organism>
<dbReference type="AlphaFoldDB" id="A0A1F7W3I0"/>
<dbReference type="EMBL" id="MGFD01000050">
    <property type="protein sequence ID" value="OGL97362.1"/>
    <property type="molecule type" value="Genomic_DNA"/>
</dbReference>
<comment type="caution">
    <text evidence="1">The sequence shown here is derived from an EMBL/GenBank/DDBJ whole genome shotgun (WGS) entry which is preliminary data.</text>
</comment>
<gene>
    <name evidence="1" type="ORF">A2318_02770</name>
</gene>
<proteinExistence type="predicted"/>
<evidence type="ECO:0000313" key="2">
    <source>
        <dbReference type="Proteomes" id="UP000177331"/>
    </source>
</evidence>
<accession>A0A1F7W3I0</accession>
<sequence>MKHVSFFPFLVLALTLILVTGFVFSASPKSVGQKTVVVQTPPVSDEQYQAALKLVLNKFVTSFDATEDVSVRAQLTEQTLGTLLTMRVPGQEKELHLTLAIALQKMKQGFGANPQDVMDGYTQIKQLISQTNWLSL</sequence>
<evidence type="ECO:0000313" key="1">
    <source>
        <dbReference type="EMBL" id="OGL97362.1"/>
    </source>
</evidence>
<reference evidence="1 2" key="1">
    <citation type="journal article" date="2016" name="Nat. Commun.">
        <title>Thousands of microbial genomes shed light on interconnected biogeochemical processes in an aquifer system.</title>
        <authorList>
            <person name="Anantharaman K."/>
            <person name="Brown C.T."/>
            <person name="Hug L.A."/>
            <person name="Sharon I."/>
            <person name="Castelle C.J."/>
            <person name="Probst A.J."/>
            <person name="Thomas B.C."/>
            <person name="Singh A."/>
            <person name="Wilkins M.J."/>
            <person name="Karaoz U."/>
            <person name="Brodie E.L."/>
            <person name="Williams K.H."/>
            <person name="Hubbard S.S."/>
            <person name="Banfield J.F."/>
        </authorList>
    </citation>
    <scope>NUCLEOTIDE SEQUENCE [LARGE SCALE GENOMIC DNA]</scope>
</reference>
<name>A0A1F7W3I0_9BACT</name>
<protein>
    <submittedName>
        <fullName evidence="1">Uncharacterized protein</fullName>
    </submittedName>
</protein>
<dbReference type="STRING" id="1802421.A2318_02770"/>